<gene>
    <name evidence="2" type="ORF">AVEN_27632_1</name>
</gene>
<protein>
    <recommendedName>
        <fullName evidence="4">SCAN box domain-containing protein</fullName>
    </recommendedName>
</protein>
<evidence type="ECO:0000313" key="2">
    <source>
        <dbReference type="EMBL" id="GBM30603.1"/>
    </source>
</evidence>
<name>A0A4Y2EMT8_ARAVE</name>
<evidence type="ECO:0008006" key="4">
    <source>
        <dbReference type="Google" id="ProtNLM"/>
    </source>
</evidence>
<reference evidence="2 3" key="1">
    <citation type="journal article" date="2019" name="Sci. Rep.">
        <title>Orb-weaving spider Araneus ventricosus genome elucidates the spidroin gene catalogue.</title>
        <authorList>
            <person name="Kono N."/>
            <person name="Nakamura H."/>
            <person name="Ohtoshi R."/>
            <person name="Moran D.A.P."/>
            <person name="Shinohara A."/>
            <person name="Yoshida Y."/>
            <person name="Fujiwara M."/>
            <person name="Mori M."/>
            <person name="Tomita M."/>
            <person name="Arakawa K."/>
        </authorList>
    </citation>
    <scope>NUCLEOTIDE SEQUENCE [LARGE SCALE GENOMIC DNA]</scope>
</reference>
<dbReference type="PANTHER" id="PTHR46888:SF1">
    <property type="entry name" value="RIBONUCLEASE H"/>
    <property type="match status" value="1"/>
</dbReference>
<organism evidence="2 3">
    <name type="scientific">Araneus ventricosus</name>
    <name type="common">Orbweaver spider</name>
    <name type="synonym">Epeira ventricosa</name>
    <dbReference type="NCBI Taxonomy" id="182803"/>
    <lineage>
        <taxon>Eukaryota</taxon>
        <taxon>Metazoa</taxon>
        <taxon>Ecdysozoa</taxon>
        <taxon>Arthropoda</taxon>
        <taxon>Chelicerata</taxon>
        <taxon>Arachnida</taxon>
        <taxon>Araneae</taxon>
        <taxon>Araneomorphae</taxon>
        <taxon>Entelegynae</taxon>
        <taxon>Araneoidea</taxon>
        <taxon>Araneidae</taxon>
        <taxon>Araneus</taxon>
    </lineage>
</organism>
<evidence type="ECO:0000313" key="3">
    <source>
        <dbReference type="Proteomes" id="UP000499080"/>
    </source>
</evidence>
<dbReference type="EMBL" id="BGPR01000664">
    <property type="protein sequence ID" value="GBM30603.1"/>
    <property type="molecule type" value="Genomic_DNA"/>
</dbReference>
<keyword evidence="1" id="KW-0175">Coiled coil</keyword>
<dbReference type="SUPFAM" id="SSF47353">
    <property type="entry name" value="Retrovirus capsid dimerization domain-like"/>
    <property type="match status" value="1"/>
</dbReference>
<feature type="coiled-coil region" evidence="1">
    <location>
        <begin position="57"/>
        <end position="93"/>
    </location>
</feature>
<proteinExistence type="predicted"/>
<accession>A0A4Y2EMT8</accession>
<dbReference type="Proteomes" id="UP000499080">
    <property type="component" value="Unassembled WGS sequence"/>
</dbReference>
<dbReference type="OrthoDB" id="10066033at2759"/>
<dbReference type="AlphaFoldDB" id="A0A4Y2EMT8"/>
<dbReference type="PANTHER" id="PTHR46888">
    <property type="entry name" value="ZINC KNUCKLE DOMAINCONTAINING PROTEIN-RELATED"/>
    <property type="match status" value="1"/>
</dbReference>
<comment type="caution">
    <text evidence="2">The sequence shown here is derived from an EMBL/GenBank/DDBJ whole genome shotgun (WGS) entry which is preliminary data.</text>
</comment>
<keyword evidence="3" id="KW-1185">Reference proteome</keyword>
<evidence type="ECO:0000256" key="1">
    <source>
        <dbReference type="SAM" id="Coils"/>
    </source>
</evidence>
<sequence length="298" mass="35563">MTYLTKSHKEDMFLIAKELDLEPNESMTMKRLKDLIIGDTNYDEEFAKNTFFGIIEQRKAKEELEEKQRLEALAETQRQTELEEKKRQEALAKLKRKDEVELERLKIEAQLKLGTTTTEQNYSKIPTKEVFKFIHKFEAKNDISLYLVLFERQVHRLAIAKEHWVSYLLGLLPPEISHIIARESDEKANDYDHVKELLLKRFKLTPEKCRQLFSTHQKAYNNTWTDFYHELTTYFDGWVLGLKIETYEDLRKLIISDQMKQRSPIDFIEHFLAEWSTISSPDELAEKFEEYEDIKKTL</sequence>